<feature type="repeat" description="ANK" evidence="3">
    <location>
        <begin position="566"/>
        <end position="598"/>
    </location>
</feature>
<feature type="region of interest" description="Disordered" evidence="4">
    <location>
        <begin position="1048"/>
        <end position="1111"/>
    </location>
</feature>
<dbReference type="Gene3D" id="1.25.40.20">
    <property type="entry name" value="Ankyrin repeat-containing domain"/>
    <property type="match status" value="6"/>
</dbReference>
<evidence type="ECO:0000256" key="3">
    <source>
        <dbReference type="PROSITE-ProRule" id="PRU00023"/>
    </source>
</evidence>
<evidence type="ECO:0000256" key="2">
    <source>
        <dbReference type="ARBA" id="ARBA00023043"/>
    </source>
</evidence>
<feature type="repeat" description="ANK" evidence="3">
    <location>
        <begin position="430"/>
        <end position="462"/>
    </location>
</feature>
<dbReference type="Pfam" id="PF13637">
    <property type="entry name" value="Ank_4"/>
    <property type="match status" value="1"/>
</dbReference>
<evidence type="ECO:0000313" key="6">
    <source>
        <dbReference type="Proteomes" id="UP001447188"/>
    </source>
</evidence>
<dbReference type="SUPFAM" id="SSF48403">
    <property type="entry name" value="Ankyrin repeat"/>
    <property type="match status" value="2"/>
</dbReference>
<name>A0ABR3GFK1_9PEZI</name>
<accession>A0ABR3GFK1</accession>
<keyword evidence="1" id="KW-0677">Repeat</keyword>
<evidence type="ECO:0000313" key="5">
    <source>
        <dbReference type="EMBL" id="KAL0634527.1"/>
    </source>
</evidence>
<dbReference type="Pfam" id="PF00023">
    <property type="entry name" value="Ank"/>
    <property type="match status" value="1"/>
</dbReference>
<reference evidence="5 6" key="1">
    <citation type="submission" date="2024-02" db="EMBL/GenBank/DDBJ databases">
        <title>Discinaceae phylogenomics.</title>
        <authorList>
            <person name="Dirks A.C."/>
            <person name="James T.Y."/>
        </authorList>
    </citation>
    <scope>NUCLEOTIDE SEQUENCE [LARGE SCALE GENOMIC DNA]</scope>
    <source>
        <strain evidence="5 6">ACD0624</strain>
    </source>
</reference>
<feature type="compositionally biased region" description="Polar residues" evidence="4">
    <location>
        <begin position="1071"/>
        <end position="1089"/>
    </location>
</feature>
<dbReference type="PROSITE" id="PS50088">
    <property type="entry name" value="ANK_REPEAT"/>
    <property type="match status" value="13"/>
</dbReference>
<comment type="caution">
    <text evidence="5">The sequence shown here is derived from an EMBL/GenBank/DDBJ whole genome shotgun (WGS) entry which is preliminary data.</text>
</comment>
<feature type="repeat" description="ANK" evidence="3">
    <location>
        <begin position="325"/>
        <end position="357"/>
    </location>
</feature>
<dbReference type="PANTHER" id="PTHR24198:SF194">
    <property type="entry name" value="INVERSIN-A"/>
    <property type="match status" value="1"/>
</dbReference>
<feature type="repeat" description="ANK" evidence="3">
    <location>
        <begin position="290"/>
        <end position="322"/>
    </location>
</feature>
<dbReference type="SMART" id="SM00248">
    <property type="entry name" value="ANK"/>
    <property type="match status" value="16"/>
</dbReference>
<dbReference type="InterPro" id="IPR036770">
    <property type="entry name" value="Ankyrin_rpt-contain_sf"/>
</dbReference>
<proteinExistence type="predicted"/>
<feature type="repeat" description="ANK" evidence="3">
    <location>
        <begin position="395"/>
        <end position="427"/>
    </location>
</feature>
<feature type="repeat" description="ANK" evidence="3">
    <location>
        <begin position="360"/>
        <end position="392"/>
    </location>
</feature>
<dbReference type="PROSITE" id="PS50297">
    <property type="entry name" value="ANK_REP_REGION"/>
    <property type="match status" value="13"/>
</dbReference>
<evidence type="ECO:0000256" key="1">
    <source>
        <dbReference type="ARBA" id="ARBA00022737"/>
    </source>
</evidence>
<dbReference type="InterPro" id="IPR002110">
    <property type="entry name" value="Ankyrin_rpt"/>
</dbReference>
<feature type="repeat" description="ANK" evidence="3">
    <location>
        <begin position="150"/>
        <end position="182"/>
    </location>
</feature>
<dbReference type="Proteomes" id="UP001447188">
    <property type="component" value="Unassembled WGS sequence"/>
</dbReference>
<protein>
    <recommendedName>
        <fullName evidence="7">Ankyrin repeat protein</fullName>
    </recommendedName>
</protein>
<feature type="repeat" description="ANK" evidence="3">
    <location>
        <begin position="255"/>
        <end position="287"/>
    </location>
</feature>
<feature type="repeat" description="ANK" evidence="3">
    <location>
        <begin position="220"/>
        <end position="252"/>
    </location>
</feature>
<dbReference type="PRINTS" id="PR01415">
    <property type="entry name" value="ANKYRIN"/>
</dbReference>
<dbReference type="PANTHER" id="PTHR24198">
    <property type="entry name" value="ANKYRIN REPEAT AND PROTEIN KINASE DOMAIN-CONTAINING PROTEIN"/>
    <property type="match status" value="1"/>
</dbReference>
<feature type="repeat" description="ANK" evidence="3">
    <location>
        <begin position="599"/>
        <end position="631"/>
    </location>
</feature>
<feature type="repeat" description="ANK" evidence="3">
    <location>
        <begin position="115"/>
        <end position="147"/>
    </location>
</feature>
<organism evidence="5 6">
    <name type="scientific">Discina gigas</name>
    <dbReference type="NCBI Taxonomy" id="1032678"/>
    <lineage>
        <taxon>Eukaryota</taxon>
        <taxon>Fungi</taxon>
        <taxon>Dikarya</taxon>
        <taxon>Ascomycota</taxon>
        <taxon>Pezizomycotina</taxon>
        <taxon>Pezizomycetes</taxon>
        <taxon>Pezizales</taxon>
        <taxon>Discinaceae</taxon>
        <taxon>Discina</taxon>
    </lineage>
</organism>
<evidence type="ECO:0008006" key="7">
    <source>
        <dbReference type="Google" id="ProtNLM"/>
    </source>
</evidence>
<dbReference type="Pfam" id="PF12796">
    <property type="entry name" value="Ank_2"/>
    <property type="match status" value="5"/>
</dbReference>
<sequence length="1111" mass="118643">MGTPIFKGLSAAHTMQLVLAAESGDNVVVRELLAAGANLKSRHEPSVVKISGSPVSPVNDSGNLSLHVQGTTYEAPLADWQRTAMQAAAAAGHQDVVTQLIEAGAEVDAEPAEMFGRTALQAAVESGHVQLVNQLLAAGAGVNAPPAQTFGRTALQCAAEVGHPVLVNRLMDAGALVNAEPGRNSGRTALQAAAQGGHLDIVGTLLKAGATINAEPGWMDGRTALQVAAQGGHIELLNRLIAAGADINADPGWEDGRTALQAAAEGGHLDLVNRLIMEGANIDAKPSHRFGRTALQAASQGGHREIVNLLITGRADVNEYPADEGGVTALQAAARSGHLDLVVQLLAAGADANADPAQEGGRTAIQAAAEGGHLEVVHKLIAAGAEINAEPAQDSGRTALQAAAEGGYLELTNLLISAGAEIDAKPAENLGRTALQAAAEHGHLELVNCLLAAGANINAEPADDFGKTALQAAVEGGYAKVVERLLHASAAFEWNDGLILTSVLPSTIRGGSAEVLKLLMKAGVAVDRPDKYGRIILHGICEQWNEKEIGRVLGLGKFKINARDNVGSTPLHAALLARNVSAATLLIYEGVDININDYEGSTPLHLALDNGLGEIVSLLLEKGANTDHLELDKISDLLSDSIAVGDWTVVTLDENLAEHGRAVRLVDLQNIKGTICDDWASRSVFLPIEMPVVSWAWRVGEQGPGISSSRFSTGSLDQLPTPSELQTVELVGFVSFDAPILSMETTAEPDEVTSSAPDDSPPVTVIKEFSVDSREIGISWIMRESLEIEKLPTRAGMVLRSVKYIGTLSVKYRSLPRHAVEFFISLLDDLHRTWLRLISAGNLHLMEVQKAQLNSGGADPANIMCLLKDSQQWNTLRIRLKNHLLRSKSLLLDFKSQSILHPDLVDSIDIPKLMAFGGDEAFARNIKAIRELSAKIQIIEDECKKGITSLQTDTKEMIQLEFNLVSIFEARKSLGISRTSLEISRESLRISHQSMEMSLMSNSVAISMKRLIYFLAVDGLFGMNMEHLIESTIGLRLRSIFGKVDNVPPDSPVDSDDEQQSTVHDRKGTAVFSSLSADSQEDVGNSTNWVRRRRRGQRGDEESQLHGTTYF</sequence>
<evidence type="ECO:0000256" key="4">
    <source>
        <dbReference type="SAM" id="MobiDB-lite"/>
    </source>
</evidence>
<feature type="repeat" description="ANK" evidence="3">
    <location>
        <begin position="185"/>
        <end position="217"/>
    </location>
</feature>
<feature type="repeat" description="ANK" evidence="3">
    <location>
        <begin position="80"/>
        <end position="112"/>
    </location>
</feature>
<dbReference type="EMBL" id="JBBBZM010000092">
    <property type="protein sequence ID" value="KAL0634527.1"/>
    <property type="molecule type" value="Genomic_DNA"/>
</dbReference>
<keyword evidence="2 3" id="KW-0040">ANK repeat</keyword>
<gene>
    <name evidence="5" type="ORF">Q9L58_006546</name>
</gene>
<keyword evidence="6" id="KW-1185">Reference proteome</keyword>